<proteinExistence type="predicted"/>
<comment type="caution">
    <text evidence="6">The sequence shown here is derived from an EMBL/GenBank/DDBJ whole genome shotgun (WGS) entry which is preliminary data.</text>
</comment>
<feature type="coiled-coil region" evidence="4">
    <location>
        <begin position="33"/>
        <end position="60"/>
    </location>
</feature>
<keyword evidence="4" id="KW-0175">Coiled coil</keyword>
<protein>
    <recommendedName>
        <fullName evidence="5">C1q domain-containing protein</fullName>
    </recommendedName>
</protein>
<evidence type="ECO:0000256" key="2">
    <source>
        <dbReference type="ARBA" id="ARBA00022525"/>
    </source>
</evidence>
<dbReference type="Gene3D" id="2.60.120.40">
    <property type="match status" value="1"/>
</dbReference>
<dbReference type="GO" id="GO:0005576">
    <property type="term" value="C:extracellular region"/>
    <property type="evidence" value="ECO:0007669"/>
    <property type="project" value="UniProtKB-SubCell"/>
</dbReference>
<dbReference type="InterPro" id="IPR001073">
    <property type="entry name" value="C1q_dom"/>
</dbReference>
<evidence type="ECO:0000256" key="4">
    <source>
        <dbReference type="SAM" id="Coils"/>
    </source>
</evidence>
<feature type="domain" description="C1q" evidence="5">
    <location>
        <begin position="64"/>
        <end position="202"/>
    </location>
</feature>
<evidence type="ECO:0000256" key="1">
    <source>
        <dbReference type="ARBA" id="ARBA00004613"/>
    </source>
</evidence>
<evidence type="ECO:0000313" key="6">
    <source>
        <dbReference type="EMBL" id="VDI44974.1"/>
    </source>
</evidence>
<dbReference type="OrthoDB" id="6097629at2759"/>
<comment type="subcellular location">
    <subcellularLocation>
        <location evidence="1">Secreted</location>
    </subcellularLocation>
</comment>
<name>A0A8B6F8S5_MYTGA</name>
<evidence type="ECO:0000259" key="5">
    <source>
        <dbReference type="PROSITE" id="PS50871"/>
    </source>
</evidence>
<dbReference type="Pfam" id="PF00386">
    <property type="entry name" value="C1q"/>
    <property type="match status" value="1"/>
</dbReference>
<accession>A0A8B6F8S5</accession>
<sequence length="202" mass="22726">MIHAYIDYTMDIIMILLVVCVFAFFPKSFSIQQESTVRQMKGLREEVQNLTSRLQKLNATFQKDEAGHAMFYAVIKEKTLNFNVDTILVFETVIVNEGGFYDKYDGVFVAPWKGTYMFSWTVSANDGSWIVTELVVESQIISSAGVVNSGGGYYSGSMTVFCKMEKGYHAWIRSTGVSTGHVIYSHDNYPQSSFLGLLIHAD</sequence>
<keyword evidence="2" id="KW-0964">Secreted</keyword>
<dbReference type="PRINTS" id="PR00007">
    <property type="entry name" value="COMPLEMNTC1Q"/>
</dbReference>
<dbReference type="EMBL" id="UYJE01006322">
    <property type="protein sequence ID" value="VDI44974.1"/>
    <property type="molecule type" value="Genomic_DNA"/>
</dbReference>
<evidence type="ECO:0000256" key="3">
    <source>
        <dbReference type="ARBA" id="ARBA00022729"/>
    </source>
</evidence>
<reference evidence="6" key="1">
    <citation type="submission" date="2018-11" db="EMBL/GenBank/DDBJ databases">
        <authorList>
            <person name="Alioto T."/>
            <person name="Alioto T."/>
        </authorList>
    </citation>
    <scope>NUCLEOTIDE SEQUENCE</scope>
</reference>
<dbReference type="PANTHER" id="PTHR22923">
    <property type="entry name" value="CEREBELLIN-RELATED"/>
    <property type="match status" value="1"/>
</dbReference>
<keyword evidence="7" id="KW-1185">Reference proteome</keyword>
<dbReference type="InterPro" id="IPR008983">
    <property type="entry name" value="Tumour_necrosis_fac-like_dom"/>
</dbReference>
<gene>
    <name evidence="6" type="ORF">MGAL_10B004187</name>
</gene>
<dbReference type="Proteomes" id="UP000596742">
    <property type="component" value="Unassembled WGS sequence"/>
</dbReference>
<dbReference type="AlphaFoldDB" id="A0A8B6F8S5"/>
<dbReference type="PANTHER" id="PTHR22923:SF116">
    <property type="entry name" value="C1Q DOMAIN-CONTAINING PROTEIN"/>
    <property type="match status" value="1"/>
</dbReference>
<keyword evidence="3" id="KW-0732">Signal</keyword>
<dbReference type="SUPFAM" id="SSF49842">
    <property type="entry name" value="TNF-like"/>
    <property type="match status" value="1"/>
</dbReference>
<evidence type="ECO:0000313" key="7">
    <source>
        <dbReference type="Proteomes" id="UP000596742"/>
    </source>
</evidence>
<dbReference type="SMART" id="SM00110">
    <property type="entry name" value="C1Q"/>
    <property type="match status" value="1"/>
</dbReference>
<organism evidence="6 7">
    <name type="scientific">Mytilus galloprovincialis</name>
    <name type="common">Mediterranean mussel</name>
    <dbReference type="NCBI Taxonomy" id="29158"/>
    <lineage>
        <taxon>Eukaryota</taxon>
        <taxon>Metazoa</taxon>
        <taxon>Spiralia</taxon>
        <taxon>Lophotrochozoa</taxon>
        <taxon>Mollusca</taxon>
        <taxon>Bivalvia</taxon>
        <taxon>Autobranchia</taxon>
        <taxon>Pteriomorphia</taxon>
        <taxon>Mytilida</taxon>
        <taxon>Mytiloidea</taxon>
        <taxon>Mytilidae</taxon>
        <taxon>Mytilinae</taxon>
        <taxon>Mytilus</taxon>
    </lineage>
</organism>
<dbReference type="PROSITE" id="PS50871">
    <property type="entry name" value="C1Q"/>
    <property type="match status" value="1"/>
</dbReference>
<dbReference type="InterPro" id="IPR050822">
    <property type="entry name" value="Cerebellin_Synaptic_Org"/>
</dbReference>